<dbReference type="SUPFAM" id="SSF56059">
    <property type="entry name" value="Glutathione synthetase ATP-binding domain-like"/>
    <property type="match status" value="1"/>
</dbReference>
<protein>
    <submittedName>
        <fullName evidence="4">Uncharacterized protein LOC106475641</fullName>
    </submittedName>
</protein>
<evidence type="ECO:0000256" key="1">
    <source>
        <dbReference type="ARBA" id="ARBA00007837"/>
    </source>
</evidence>
<dbReference type="InterPro" id="IPR051549">
    <property type="entry name" value="PEP_Utilizing_Enz"/>
</dbReference>
<sequence length="387" mass="43428">MAVKKKLMEMFGSGMTNMKFAVRSSASGEDSEEMSAAGQMETFLGVGEIDEVLKTVVKCWASQFTFVATEYKRRNGQNLNLPMAVVIQEMVPSEVAGVMFTCDPVTTNPSFITITANYGLGETVVSASADPDTVILHRDYQNQLKPHSSTTGKKNVQIVMENDGGTKTIEVPEEKANQKCILDEWTIPLGKIGVEVESSFGSARDIEWALYQRDIYLLQARPITSLHAETDFEIMHELDGSLRSEKEYLTKANVGEVFPGAQSFLGATFISPIFQVVFRIIWNKREGKRIPKSVYATRGFVNSYNHLIFNMFDFMFRDVKKDGTLSNFSKAYIISMFGRLVDDPEILKMAGERNDPLPRIQSIKRIPFMLWVSPDISNVSRISKDTV</sequence>
<dbReference type="InterPro" id="IPR013815">
    <property type="entry name" value="ATP_grasp_subdomain_1"/>
</dbReference>
<evidence type="ECO:0000313" key="4">
    <source>
        <dbReference type="RefSeq" id="XP_022235407.1"/>
    </source>
</evidence>
<keyword evidence="3" id="KW-1185">Reference proteome</keyword>
<reference evidence="4" key="1">
    <citation type="submission" date="2025-08" db="UniProtKB">
        <authorList>
            <consortium name="RefSeq"/>
        </authorList>
    </citation>
    <scope>IDENTIFICATION</scope>
    <source>
        <tissue evidence="4">Muscle</tissue>
    </source>
</reference>
<dbReference type="PANTHER" id="PTHR43615:SF1">
    <property type="entry name" value="PPDK_N DOMAIN-CONTAINING PROTEIN"/>
    <property type="match status" value="1"/>
</dbReference>
<feature type="domain" description="Pyruvate phosphate dikinase AMP/ATP-binding" evidence="2">
    <location>
        <begin position="11"/>
        <end position="236"/>
    </location>
</feature>
<dbReference type="Gene3D" id="3.30.1490.20">
    <property type="entry name" value="ATP-grasp fold, A domain"/>
    <property type="match status" value="1"/>
</dbReference>
<organism evidence="3 4">
    <name type="scientific">Limulus polyphemus</name>
    <name type="common">Atlantic horseshoe crab</name>
    <dbReference type="NCBI Taxonomy" id="6850"/>
    <lineage>
        <taxon>Eukaryota</taxon>
        <taxon>Metazoa</taxon>
        <taxon>Ecdysozoa</taxon>
        <taxon>Arthropoda</taxon>
        <taxon>Chelicerata</taxon>
        <taxon>Merostomata</taxon>
        <taxon>Xiphosura</taxon>
        <taxon>Limulidae</taxon>
        <taxon>Limulus</taxon>
    </lineage>
</organism>
<dbReference type="RefSeq" id="XP_022235407.1">
    <property type="nucleotide sequence ID" value="XM_022379699.1"/>
</dbReference>
<proteinExistence type="inferred from homology"/>
<evidence type="ECO:0000259" key="2">
    <source>
        <dbReference type="Pfam" id="PF01326"/>
    </source>
</evidence>
<dbReference type="InterPro" id="IPR002192">
    <property type="entry name" value="PPDK_AMP/ATP-bd"/>
</dbReference>
<feature type="non-terminal residue" evidence="4">
    <location>
        <position position="387"/>
    </location>
</feature>
<evidence type="ECO:0000313" key="3">
    <source>
        <dbReference type="Proteomes" id="UP000694941"/>
    </source>
</evidence>
<comment type="similarity">
    <text evidence="1">Belongs to the PEP-utilizing enzyme family.</text>
</comment>
<dbReference type="Gene3D" id="3.30.470.20">
    <property type="entry name" value="ATP-grasp fold, B domain"/>
    <property type="match status" value="1"/>
</dbReference>
<name>A0ABM1RVK2_LIMPO</name>
<dbReference type="PANTHER" id="PTHR43615">
    <property type="entry name" value="PHOSPHOENOLPYRUVATE SYNTHASE-RELATED"/>
    <property type="match status" value="1"/>
</dbReference>
<dbReference type="Pfam" id="PF01326">
    <property type="entry name" value="PPDK_N"/>
    <property type="match status" value="1"/>
</dbReference>
<gene>
    <name evidence="4" type="primary">LOC106475641</name>
</gene>
<dbReference type="Proteomes" id="UP000694941">
    <property type="component" value="Unplaced"/>
</dbReference>
<dbReference type="GeneID" id="106475641"/>
<accession>A0ABM1RVK2</accession>